<evidence type="ECO:0000313" key="2">
    <source>
        <dbReference type="EMBL" id="MPV36148.1"/>
    </source>
</evidence>
<dbReference type="Proteomes" id="UP000437709">
    <property type="component" value="Unassembled WGS sequence"/>
</dbReference>
<feature type="region of interest" description="Disordered" evidence="1">
    <location>
        <begin position="1"/>
        <end position="29"/>
    </location>
</feature>
<reference evidence="2 3" key="1">
    <citation type="submission" date="2019-10" db="EMBL/GenBank/DDBJ databases">
        <title>Georgenia wutianyii sp. nov. and Georgenia yuyongxinii sp. nov. isolated from plateau pika (Ochotona curzoniae) in the Qinghai-Tibet plateau of China.</title>
        <authorList>
            <person name="Tian Z."/>
        </authorList>
    </citation>
    <scope>NUCLEOTIDE SEQUENCE [LARGE SCALE GENOMIC DNA]</scope>
    <source>
        <strain evidence="2 3">JCM 19765</strain>
    </source>
</reference>
<name>A0A6N7EGQ2_9MICO</name>
<keyword evidence="3" id="KW-1185">Reference proteome</keyword>
<accession>A0A6N7EGQ2</accession>
<dbReference type="EMBL" id="WHPC01000007">
    <property type="protein sequence ID" value="MPV36148.1"/>
    <property type="molecule type" value="Genomic_DNA"/>
</dbReference>
<protein>
    <submittedName>
        <fullName evidence="2">Uncharacterized protein</fullName>
    </submittedName>
</protein>
<evidence type="ECO:0000313" key="3">
    <source>
        <dbReference type="Proteomes" id="UP000437709"/>
    </source>
</evidence>
<sequence length="67" mass="6582">MTDRPTTMQVDESTASDATAPSASSPFRPPVALTSLAGLKMVDAADAGFCGPDGCVPAAPTGDAVAD</sequence>
<gene>
    <name evidence="2" type="ORF">GB881_03655</name>
</gene>
<organism evidence="2 3">
    <name type="scientific">Georgenia subflava</name>
    <dbReference type="NCBI Taxonomy" id="1622177"/>
    <lineage>
        <taxon>Bacteria</taxon>
        <taxon>Bacillati</taxon>
        <taxon>Actinomycetota</taxon>
        <taxon>Actinomycetes</taxon>
        <taxon>Micrococcales</taxon>
        <taxon>Bogoriellaceae</taxon>
        <taxon>Georgenia</taxon>
    </lineage>
</organism>
<proteinExistence type="predicted"/>
<feature type="compositionally biased region" description="Polar residues" evidence="1">
    <location>
        <begin position="1"/>
        <end position="12"/>
    </location>
</feature>
<comment type="caution">
    <text evidence="2">The sequence shown here is derived from an EMBL/GenBank/DDBJ whole genome shotgun (WGS) entry which is preliminary data.</text>
</comment>
<dbReference type="AlphaFoldDB" id="A0A6N7EGQ2"/>
<dbReference type="RefSeq" id="WP_152195869.1">
    <property type="nucleotide sequence ID" value="NZ_VUKD01000004.1"/>
</dbReference>
<feature type="compositionally biased region" description="Low complexity" evidence="1">
    <location>
        <begin position="13"/>
        <end position="26"/>
    </location>
</feature>
<evidence type="ECO:0000256" key="1">
    <source>
        <dbReference type="SAM" id="MobiDB-lite"/>
    </source>
</evidence>